<dbReference type="EMBL" id="BNAV01000006">
    <property type="protein sequence ID" value="GHF66827.1"/>
    <property type="molecule type" value="Genomic_DNA"/>
</dbReference>
<sequence length="68" mass="7110">MAEMASCGAAAAVHPPKGWGMPPEVVAPIPAPQLFAVRRFVVAQQFNLSGVDGVNETATAVYRMGQGR</sequence>
<proteinExistence type="predicted"/>
<name>A0A8H9MD31_9PSEU</name>
<reference evidence="1" key="2">
    <citation type="submission" date="2020-09" db="EMBL/GenBank/DDBJ databases">
        <authorList>
            <person name="Sun Q."/>
            <person name="Zhou Y."/>
        </authorList>
    </citation>
    <scope>NUCLEOTIDE SEQUENCE</scope>
    <source>
        <strain evidence="1">CGMCC 4.7679</strain>
    </source>
</reference>
<gene>
    <name evidence="1" type="ORF">GCM10017566_45820</name>
</gene>
<organism evidence="1 2">
    <name type="scientific">Amycolatopsis bartoniae</name>
    <dbReference type="NCBI Taxonomy" id="941986"/>
    <lineage>
        <taxon>Bacteria</taxon>
        <taxon>Bacillati</taxon>
        <taxon>Actinomycetota</taxon>
        <taxon>Actinomycetes</taxon>
        <taxon>Pseudonocardiales</taxon>
        <taxon>Pseudonocardiaceae</taxon>
        <taxon>Amycolatopsis</taxon>
    </lineage>
</organism>
<evidence type="ECO:0000313" key="2">
    <source>
        <dbReference type="Proteomes" id="UP000658656"/>
    </source>
</evidence>
<evidence type="ECO:0000313" key="1">
    <source>
        <dbReference type="EMBL" id="GHF66827.1"/>
    </source>
</evidence>
<comment type="caution">
    <text evidence="1">The sequence shown here is derived from an EMBL/GenBank/DDBJ whole genome shotgun (WGS) entry which is preliminary data.</text>
</comment>
<accession>A0A8H9MD31</accession>
<protein>
    <submittedName>
        <fullName evidence="1">Uncharacterized protein</fullName>
    </submittedName>
</protein>
<reference evidence="1" key="1">
    <citation type="journal article" date="2014" name="Int. J. Syst. Evol. Microbiol.">
        <title>Complete genome sequence of Corynebacterium casei LMG S-19264T (=DSM 44701T), isolated from a smear-ripened cheese.</title>
        <authorList>
            <consortium name="US DOE Joint Genome Institute (JGI-PGF)"/>
            <person name="Walter F."/>
            <person name="Albersmeier A."/>
            <person name="Kalinowski J."/>
            <person name="Ruckert C."/>
        </authorList>
    </citation>
    <scope>NUCLEOTIDE SEQUENCE</scope>
    <source>
        <strain evidence="1">CGMCC 4.7679</strain>
    </source>
</reference>
<keyword evidence="2" id="KW-1185">Reference proteome</keyword>
<dbReference type="Proteomes" id="UP000658656">
    <property type="component" value="Unassembled WGS sequence"/>
</dbReference>
<dbReference type="AlphaFoldDB" id="A0A8H9MD31"/>